<name>A0ABX2GLN3_9FIRM</name>
<dbReference type="InterPro" id="IPR024269">
    <property type="entry name" value="DUF3791"/>
</dbReference>
<dbReference type="Pfam" id="PF12668">
    <property type="entry name" value="DUF3791"/>
    <property type="match status" value="1"/>
</dbReference>
<evidence type="ECO:0000313" key="1">
    <source>
        <dbReference type="EMBL" id="NSF73265.1"/>
    </source>
</evidence>
<keyword evidence="2" id="KW-1185">Reference proteome</keyword>
<evidence type="ECO:0000313" key="2">
    <source>
        <dbReference type="Proteomes" id="UP000822152"/>
    </source>
</evidence>
<organism evidence="1 2">
    <name type="scientific">Blautia wexlerae</name>
    <dbReference type="NCBI Taxonomy" id="418240"/>
    <lineage>
        <taxon>Bacteria</taxon>
        <taxon>Bacillati</taxon>
        <taxon>Bacillota</taxon>
        <taxon>Clostridia</taxon>
        <taxon>Lachnospirales</taxon>
        <taxon>Lachnospiraceae</taxon>
        <taxon>Blautia</taxon>
    </lineage>
</organism>
<dbReference type="EMBL" id="JAAIPF010000009">
    <property type="protein sequence ID" value="NSF73265.1"/>
    <property type="molecule type" value="Genomic_DNA"/>
</dbReference>
<proteinExistence type="predicted"/>
<dbReference type="RefSeq" id="WP_173742958.1">
    <property type="nucleotide sequence ID" value="NZ_JAAIPF010000009.1"/>
</dbReference>
<gene>
    <name evidence="1" type="ORF">G4952_05400</name>
</gene>
<protein>
    <submittedName>
        <fullName evidence="1">DUF3791 domain-containing protein</fullName>
    </submittedName>
</protein>
<comment type="caution">
    <text evidence="1">The sequence shown here is derived from an EMBL/GenBank/DDBJ whole genome shotgun (WGS) entry which is preliminary data.</text>
</comment>
<reference evidence="1 2" key="1">
    <citation type="journal article" date="2020" name="Cell Host Microbe">
        <title>Functional and Genomic Variation between Human-Derived Isolates of Lachnospiraceae Reveals Inter- and Intra-Species Diversity.</title>
        <authorList>
            <person name="Sorbara M.T."/>
            <person name="Littmann E.R."/>
            <person name="Fontana E."/>
            <person name="Moody T.U."/>
            <person name="Kohout C.E."/>
            <person name="Gjonbalaj M."/>
            <person name="Eaton V."/>
            <person name="Seok R."/>
            <person name="Leiner I.M."/>
            <person name="Pamer E.G."/>
        </authorList>
    </citation>
    <scope>NUCLEOTIDE SEQUENCE [LARGE SCALE GENOMIC DNA]</scope>
    <source>
        <strain evidence="1 2">MSK.20.11</strain>
    </source>
</reference>
<sequence>MSEKTEITFMQTRLIRLASEEWHLPVEQIIHLFKEVDVLGYIEKCYGIFHCER</sequence>
<accession>A0ABX2GLN3</accession>
<dbReference type="Proteomes" id="UP000822152">
    <property type="component" value="Unassembled WGS sequence"/>
</dbReference>